<evidence type="ECO:0000313" key="3">
    <source>
        <dbReference type="Proteomes" id="UP000184693"/>
    </source>
</evidence>
<dbReference type="AlphaFoldDB" id="A0A1N6K4Y5"/>
<dbReference type="OrthoDB" id="5292292at2"/>
<protein>
    <submittedName>
        <fullName evidence="2">Protein N-acetyltransferase, RimJ/RimL family</fullName>
    </submittedName>
</protein>
<dbReference type="PROSITE" id="PS51186">
    <property type="entry name" value="GNAT"/>
    <property type="match status" value="1"/>
</dbReference>
<dbReference type="Gene3D" id="3.40.630.30">
    <property type="match status" value="1"/>
</dbReference>
<dbReference type="PANTHER" id="PTHR43441">
    <property type="entry name" value="RIBOSOMAL-PROTEIN-SERINE ACETYLTRANSFERASE"/>
    <property type="match status" value="1"/>
</dbReference>
<dbReference type="Proteomes" id="UP000184693">
    <property type="component" value="Unassembled WGS sequence"/>
</dbReference>
<dbReference type="GO" id="GO:0005737">
    <property type="term" value="C:cytoplasm"/>
    <property type="evidence" value="ECO:0007669"/>
    <property type="project" value="TreeGrafter"/>
</dbReference>
<accession>A0A1N6K4Y5</accession>
<evidence type="ECO:0000313" key="2">
    <source>
        <dbReference type="EMBL" id="SIO51503.1"/>
    </source>
</evidence>
<evidence type="ECO:0000259" key="1">
    <source>
        <dbReference type="PROSITE" id="PS51186"/>
    </source>
</evidence>
<dbReference type="InterPro" id="IPR016181">
    <property type="entry name" value="Acyl_CoA_acyltransferase"/>
</dbReference>
<name>A0A1N6K4Y5_9BURK</name>
<dbReference type="InterPro" id="IPR000182">
    <property type="entry name" value="GNAT_dom"/>
</dbReference>
<organism evidence="2 3">
    <name type="scientific">Paraburkholderia phenazinium</name>
    <dbReference type="NCBI Taxonomy" id="60549"/>
    <lineage>
        <taxon>Bacteria</taxon>
        <taxon>Pseudomonadati</taxon>
        <taxon>Pseudomonadota</taxon>
        <taxon>Betaproteobacteria</taxon>
        <taxon>Burkholderiales</taxon>
        <taxon>Burkholderiaceae</taxon>
        <taxon>Paraburkholderia</taxon>
    </lineage>
</organism>
<reference evidence="2 3" key="1">
    <citation type="submission" date="2016-11" db="EMBL/GenBank/DDBJ databases">
        <authorList>
            <person name="Jaros S."/>
            <person name="Januszkiewicz K."/>
            <person name="Wedrychowicz H."/>
        </authorList>
    </citation>
    <scope>NUCLEOTIDE SEQUENCE [LARGE SCALE GENOMIC DNA]</scope>
    <source>
        <strain evidence="2 3">GAS86</strain>
    </source>
</reference>
<feature type="domain" description="N-acetyltransferase" evidence="1">
    <location>
        <begin position="15"/>
        <end position="171"/>
    </location>
</feature>
<dbReference type="PANTHER" id="PTHR43441:SF10">
    <property type="entry name" value="ACETYLTRANSFERASE"/>
    <property type="match status" value="1"/>
</dbReference>
<dbReference type="InterPro" id="IPR051908">
    <property type="entry name" value="Ribosomal_N-acetyltransferase"/>
</dbReference>
<proteinExistence type="predicted"/>
<dbReference type="Pfam" id="PF13302">
    <property type="entry name" value="Acetyltransf_3"/>
    <property type="match status" value="1"/>
</dbReference>
<dbReference type="SUPFAM" id="SSF55729">
    <property type="entry name" value="Acyl-CoA N-acyltransferases (Nat)"/>
    <property type="match status" value="1"/>
</dbReference>
<gene>
    <name evidence="2" type="ORF">SAMN05444168_6016</name>
</gene>
<sequence length="180" mass="20466">MAIDLDEIHIESERLSIRPFSADDADAAFRCITPSLTRFMSWDPPASREDFDRIWQGWLPTIADGTDFVFAIRQRRDGSFLGLVGLHRVRNTIPELGIWIREDCHKQGFGREAVGLVARWASLALGIESFAYPVAEENSPSRRIAESLGGVIVERRETAKYMSVIYRIPQQLTRDEMGKI</sequence>
<dbReference type="GO" id="GO:0008999">
    <property type="term" value="F:protein-N-terminal-alanine acetyltransferase activity"/>
    <property type="evidence" value="ECO:0007669"/>
    <property type="project" value="TreeGrafter"/>
</dbReference>
<keyword evidence="2" id="KW-0808">Transferase</keyword>
<dbReference type="GO" id="GO:1990189">
    <property type="term" value="F:protein N-terminal-serine acetyltransferase activity"/>
    <property type="evidence" value="ECO:0007669"/>
    <property type="project" value="TreeGrafter"/>
</dbReference>
<dbReference type="EMBL" id="FSRM01000002">
    <property type="protein sequence ID" value="SIO51503.1"/>
    <property type="molecule type" value="Genomic_DNA"/>
</dbReference>